<proteinExistence type="inferred from homology"/>
<gene>
    <name evidence="3" type="ORF">U0035_03830</name>
</gene>
<evidence type="ECO:0000256" key="1">
    <source>
        <dbReference type="ARBA" id="ARBA00038310"/>
    </source>
</evidence>
<evidence type="ECO:0000313" key="4">
    <source>
        <dbReference type="Proteomes" id="UP001325680"/>
    </source>
</evidence>
<dbReference type="Proteomes" id="UP001325680">
    <property type="component" value="Chromosome"/>
</dbReference>
<dbReference type="Gene3D" id="3.20.20.140">
    <property type="entry name" value="Metal-dependent hydrolases"/>
    <property type="match status" value="1"/>
</dbReference>
<name>A0ABZ0WBC7_9BACT</name>
<dbReference type="SUPFAM" id="SSF51556">
    <property type="entry name" value="Metallo-dependent hydrolases"/>
    <property type="match status" value="1"/>
</dbReference>
<dbReference type="EMBL" id="CP139960">
    <property type="protein sequence ID" value="WQD39280.1"/>
    <property type="molecule type" value="Genomic_DNA"/>
</dbReference>
<accession>A0ABZ0WBC7</accession>
<dbReference type="Pfam" id="PF04909">
    <property type="entry name" value="Amidohydro_2"/>
    <property type="match status" value="1"/>
</dbReference>
<dbReference type="InterPro" id="IPR052350">
    <property type="entry name" value="Metallo-dep_Lactonases"/>
</dbReference>
<dbReference type="InterPro" id="IPR006680">
    <property type="entry name" value="Amidohydro-rel"/>
</dbReference>
<protein>
    <submittedName>
        <fullName evidence="3">Amidohydrolase family protein</fullName>
    </submittedName>
</protein>
<organism evidence="3 4">
    <name type="scientific">Niabella yanshanensis</name>
    <dbReference type="NCBI Taxonomy" id="577386"/>
    <lineage>
        <taxon>Bacteria</taxon>
        <taxon>Pseudomonadati</taxon>
        <taxon>Bacteroidota</taxon>
        <taxon>Chitinophagia</taxon>
        <taxon>Chitinophagales</taxon>
        <taxon>Chitinophagaceae</taxon>
        <taxon>Niabella</taxon>
    </lineage>
</organism>
<reference evidence="3 4" key="1">
    <citation type="submission" date="2023-12" db="EMBL/GenBank/DDBJ databases">
        <title>Genome sequencing and assembly of bacterial species from a model synthetic community.</title>
        <authorList>
            <person name="Hogle S.L."/>
        </authorList>
    </citation>
    <scope>NUCLEOTIDE SEQUENCE [LARGE SCALE GENOMIC DNA]</scope>
    <source>
        <strain evidence="3 4">HAMBI_3031</strain>
    </source>
</reference>
<evidence type="ECO:0000259" key="2">
    <source>
        <dbReference type="Pfam" id="PF04909"/>
    </source>
</evidence>
<dbReference type="RefSeq" id="WP_114792815.1">
    <property type="nucleotide sequence ID" value="NZ_CP139960.1"/>
</dbReference>
<dbReference type="PANTHER" id="PTHR43569">
    <property type="entry name" value="AMIDOHYDROLASE"/>
    <property type="match status" value="1"/>
</dbReference>
<feature type="domain" description="Amidohydrolase-related" evidence="2">
    <location>
        <begin position="3"/>
        <end position="281"/>
    </location>
</feature>
<dbReference type="PANTHER" id="PTHR43569:SF2">
    <property type="entry name" value="AMIDOHYDROLASE-RELATED DOMAIN-CONTAINING PROTEIN"/>
    <property type="match status" value="1"/>
</dbReference>
<comment type="similarity">
    <text evidence="1">Belongs to the metallo-dependent hydrolases superfamily.</text>
</comment>
<dbReference type="InterPro" id="IPR032466">
    <property type="entry name" value="Metal_Hydrolase"/>
</dbReference>
<sequence length="283" mass="32062">MIIDTHVHIWNLERSAYDWLKAAPDVLHKNYNLEDLEDLRLTASVDAGIIVQADNTLDDTALMIEAAEQHDWIKGIVGWLPLLNPPKTEQLLQSVLSEEKYFKGVRHLIHDEPDDRWLLQDAVIESLKLLSARQLPYDVVGVKTTHIQTALQVAEKVPGLRMVFDHLNQPPIQSGEKFGEWGKLMKIAAAHPQFYAKISGMGTTAGKENFTAENIKPYVDFILAEFGSDRCFLGGDWPVSILGGSYVHTWTVYQQVIEDLVSDEHTRNRIFSENAIAFYNLNL</sequence>
<keyword evidence="4" id="KW-1185">Reference proteome</keyword>
<evidence type="ECO:0000313" key="3">
    <source>
        <dbReference type="EMBL" id="WQD39280.1"/>
    </source>
</evidence>